<dbReference type="Pfam" id="PF17906">
    <property type="entry name" value="HTH_48"/>
    <property type="match status" value="1"/>
</dbReference>
<sequence length="180" mass="20568">MMERLEQRYYIKFCQKLGDSQVETIRKIQTAFGDDAMGITQIKEWYNRFKDGLTTVESEPRSGRPSTCRNDQVIAKVNAMVMRDCRVTIREIAEEVGISTFSAHFIMTEDLAMERVAAKFVPKLLTAEQKELRVEVSQDMLDSTNSDPDFMNTIITGRHSGSIPRHQDQRRPAKCAATSK</sequence>
<dbReference type="PANTHER" id="PTHR46060">
    <property type="entry name" value="MARINER MOS1 TRANSPOSASE-LIKE PROTEIN"/>
    <property type="match status" value="1"/>
</dbReference>
<dbReference type="Proteomes" id="UP000694941">
    <property type="component" value="Unplaced"/>
</dbReference>
<organism evidence="3 4">
    <name type="scientific">Limulus polyphemus</name>
    <name type="common">Atlantic horseshoe crab</name>
    <dbReference type="NCBI Taxonomy" id="6850"/>
    <lineage>
        <taxon>Eukaryota</taxon>
        <taxon>Metazoa</taxon>
        <taxon>Ecdysozoa</taxon>
        <taxon>Arthropoda</taxon>
        <taxon>Chelicerata</taxon>
        <taxon>Merostomata</taxon>
        <taxon>Xiphosura</taxon>
        <taxon>Limulidae</taxon>
        <taxon>Limulus</taxon>
    </lineage>
</organism>
<reference evidence="4" key="1">
    <citation type="submission" date="2025-08" db="UniProtKB">
        <authorList>
            <consortium name="RefSeq"/>
        </authorList>
    </citation>
    <scope>IDENTIFICATION</scope>
    <source>
        <tissue evidence="4">Muscle</tissue>
    </source>
</reference>
<dbReference type="InterPro" id="IPR041426">
    <property type="entry name" value="Mos1_HTH"/>
</dbReference>
<keyword evidence="3" id="KW-1185">Reference proteome</keyword>
<dbReference type="Gene3D" id="1.10.10.1450">
    <property type="match status" value="1"/>
</dbReference>
<protein>
    <recommendedName>
        <fullName evidence="2">Mos1 transposase HTH domain-containing protein</fullName>
    </recommendedName>
</protein>
<evidence type="ECO:0000313" key="4">
    <source>
        <dbReference type="RefSeq" id="XP_013776411.1"/>
    </source>
</evidence>
<dbReference type="PANTHER" id="PTHR46060:SF1">
    <property type="entry name" value="MARINER MOS1 TRANSPOSASE-LIKE PROTEIN"/>
    <property type="match status" value="1"/>
</dbReference>
<feature type="domain" description="Mos1 transposase HTH" evidence="2">
    <location>
        <begin position="8"/>
        <end position="52"/>
    </location>
</feature>
<proteinExistence type="predicted"/>
<accession>A0ABM1B7K1</accession>
<evidence type="ECO:0000256" key="1">
    <source>
        <dbReference type="SAM" id="MobiDB-lite"/>
    </source>
</evidence>
<feature type="region of interest" description="Disordered" evidence="1">
    <location>
        <begin position="157"/>
        <end position="180"/>
    </location>
</feature>
<dbReference type="GeneID" id="106461163"/>
<evidence type="ECO:0000259" key="2">
    <source>
        <dbReference type="Pfam" id="PF17906"/>
    </source>
</evidence>
<name>A0ABM1B7K1_LIMPO</name>
<evidence type="ECO:0000313" key="3">
    <source>
        <dbReference type="Proteomes" id="UP000694941"/>
    </source>
</evidence>
<gene>
    <name evidence="4" type="primary">LOC106461163</name>
</gene>
<dbReference type="InterPro" id="IPR052709">
    <property type="entry name" value="Transposase-MT_Hybrid"/>
</dbReference>
<dbReference type="RefSeq" id="XP_013776411.1">
    <property type="nucleotide sequence ID" value="XM_013920957.1"/>
</dbReference>